<dbReference type="Proteomes" id="UP000310189">
    <property type="component" value="Unassembled WGS sequence"/>
</dbReference>
<accession>A0A4T0FU82</accession>
<proteinExistence type="predicted"/>
<evidence type="ECO:0000313" key="4">
    <source>
        <dbReference type="Proteomes" id="UP000310189"/>
    </source>
</evidence>
<evidence type="ECO:0000313" key="3">
    <source>
        <dbReference type="EMBL" id="TIA92121.1"/>
    </source>
</evidence>
<dbReference type="InterPro" id="IPR029052">
    <property type="entry name" value="Metallo-depent_PP-like"/>
</dbReference>
<dbReference type="PANTHER" id="PTHR43606:SF2">
    <property type="entry name" value="ALKALINE PHOSPHATASE FAMILY PROTEIN (AFU_ORTHOLOGUE AFUA_5G03860)"/>
    <property type="match status" value="1"/>
</dbReference>
<dbReference type="PANTHER" id="PTHR43606">
    <property type="entry name" value="PHOSPHATASE, PUTATIVE (AFU_ORTHOLOGUE AFUA_6G08710)-RELATED"/>
    <property type="match status" value="1"/>
</dbReference>
<gene>
    <name evidence="3" type="ORF">E3P99_00726</name>
</gene>
<dbReference type="OrthoDB" id="2100241at2759"/>
<name>A0A4T0FU82_9BASI</name>
<keyword evidence="1" id="KW-1133">Transmembrane helix</keyword>
<dbReference type="Gene3D" id="3.60.21.70">
    <property type="entry name" value="PhoD-like phosphatase"/>
    <property type="match status" value="1"/>
</dbReference>
<dbReference type="Pfam" id="PF09423">
    <property type="entry name" value="PhoD"/>
    <property type="match status" value="1"/>
</dbReference>
<dbReference type="EMBL" id="SPNW01000008">
    <property type="protein sequence ID" value="TIA92121.1"/>
    <property type="molecule type" value="Genomic_DNA"/>
</dbReference>
<dbReference type="SUPFAM" id="SSF56300">
    <property type="entry name" value="Metallo-dependent phosphatases"/>
    <property type="match status" value="1"/>
</dbReference>
<dbReference type="AlphaFoldDB" id="A0A4T0FU82"/>
<keyword evidence="1" id="KW-0812">Transmembrane</keyword>
<dbReference type="InterPro" id="IPR052900">
    <property type="entry name" value="Phospholipid_Metab_Enz"/>
</dbReference>
<evidence type="ECO:0000256" key="1">
    <source>
        <dbReference type="SAM" id="Phobius"/>
    </source>
</evidence>
<dbReference type="InterPro" id="IPR018946">
    <property type="entry name" value="PhoD-like_MPP"/>
</dbReference>
<sequence>MMQLAELKKVDKLQLATAASSTLLRIFAYAFLRLIPGRVFVYAILSIYPIYLFCCYNAHQRYKTHSRDFTDSGLLAILTGCPASDNQYNIANFVINGVIFLMTHDFLWSPLLLLPASNIAFARLGHITDVSAKVVARVPPPNWISQSSYDGGDHEPLARIVYKTRDTHNAWLDGPVLANASPESDWVDSVTVNNLWPSTEYDYSVVYLNGQSIPGIPAQLPLKTSPDPKLASLKASMWGGNGGTKLSFVSGSCVTLGFPYVPFGHYRIPGFDMLAEYIKKHSTQFMIFLGDFIYADIPLSIGTSPENYWRKYRQTMSSASFRKVYEMLPFYHMYDDHEVANNYAGQDRLGASPFKQAMMGWKSYNSAGNPEPEIAGHHYYSFNYGDVAFFTLDTRAHRSANDMEDGPEKTMLGETQKIALLEWLSEVNHTATFKFVSSSVPLTQLWKGVDGHIDTWGGFKNERAWLLDVLQYVPNVIVLSGDRHEAAAVEMRDSITEFSTSPLSQFSVPVRTFKQDNTAWIDDVVKKEELKHLYPYLVSDGKGKLTHPDSLVHTTVQDDEYVTVSRPEDRVLAYLPDGFVKWTSFDVDTTTSIPTVNATIWIDGKPAWSKHIEGKPIRESSSALSLIDSVGDIFDSIGMKIFSLF</sequence>
<keyword evidence="4" id="KW-1185">Reference proteome</keyword>
<feature type="domain" description="PhoD-like phosphatase metallophosphatase" evidence="2">
    <location>
        <begin position="267"/>
        <end position="524"/>
    </location>
</feature>
<dbReference type="CDD" id="cd07389">
    <property type="entry name" value="MPP_PhoD"/>
    <property type="match status" value="1"/>
</dbReference>
<feature type="transmembrane region" description="Helical" evidence="1">
    <location>
        <begin position="39"/>
        <end position="59"/>
    </location>
</feature>
<comment type="caution">
    <text evidence="3">The sequence shown here is derived from an EMBL/GenBank/DDBJ whole genome shotgun (WGS) entry which is preliminary data.</text>
</comment>
<dbReference type="InterPro" id="IPR038607">
    <property type="entry name" value="PhoD-like_sf"/>
</dbReference>
<evidence type="ECO:0000259" key="2">
    <source>
        <dbReference type="Pfam" id="PF09423"/>
    </source>
</evidence>
<protein>
    <recommendedName>
        <fullName evidence="2">PhoD-like phosphatase metallophosphatase domain-containing protein</fullName>
    </recommendedName>
</protein>
<reference evidence="3 4" key="1">
    <citation type="submission" date="2019-03" db="EMBL/GenBank/DDBJ databases">
        <title>Sequencing 23 genomes of Wallemia ichthyophaga.</title>
        <authorList>
            <person name="Gostincar C."/>
        </authorList>
    </citation>
    <scope>NUCLEOTIDE SEQUENCE [LARGE SCALE GENOMIC DNA]</scope>
    <source>
        <strain evidence="3 4">EXF-5753</strain>
    </source>
</reference>
<keyword evidence="1" id="KW-0472">Membrane</keyword>
<organism evidence="3 4">
    <name type="scientific">Wallemia hederae</name>
    <dbReference type="NCBI Taxonomy" id="1540922"/>
    <lineage>
        <taxon>Eukaryota</taxon>
        <taxon>Fungi</taxon>
        <taxon>Dikarya</taxon>
        <taxon>Basidiomycota</taxon>
        <taxon>Wallemiomycotina</taxon>
        <taxon>Wallemiomycetes</taxon>
        <taxon>Wallemiales</taxon>
        <taxon>Wallemiaceae</taxon>
        <taxon>Wallemia</taxon>
    </lineage>
</organism>
<feature type="transmembrane region" description="Helical" evidence="1">
    <location>
        <begin position="12"/>
        <end position="32"/>
    </location>
</feature>